<dbReference type="RefSeq" id="WP_094018601.1">
    <property type="nucleotide sequence ID" value="NZ_NMQW01000062.1"/>
</dbReference>
<organism evidence="1 2">
    <name type="scientific">Paenibacillus rigui</name>
    <dbReference type="NCBI Taxonomy" id="554312"/>
    <lineage>
        <taxon>Bacteria</taxon>
        <taxon>Bacillati</taxon>
        <taxon>Bacillota</taxon>
        <taxon>Bacilli</taxon>
        <taxon>Bacillales</taxon>
        <taxon>Paenibacillaceae</taxon>
        <taxon>Paenibacillus</taxon>
    </lineage>
</organism>
<sequence>MINLLINYPVRLEHQSVKEKAAITEETLRQLLSQSGSPIANRDLPEFKKFIGGYLEKVIVYEKHVEIIFKLLVVDLTYGEEGSIGIFHLPAPAPYSTGTLQQLLADNSRF</sequence>
<dbReference type="Proteomes" id="UP000215509">
    <property type="component" value="Unassembled WGS sequence"/>
</dbReference>
<evidence type="ECO:0000313" key="2">
    <source>
        <dbReference type="Proteomes" id="UP000215509"/>
    </source>
</evidence>
<proteinExistence type="predicted"/>
<keyword evidence="2" id="KW-1185">Reference proteome</keyword>
<name>A0A229UGR5_9BACL</name>
<dbReference type="EMBL" id="NMQW01000062">
    <property type="protein sequence ID" value="OXM82578.1"/>
    <property type="molecule type" value="Genomic_DNA"/>
</dbReference>
<dbReference type="OrthoDB" id="9769353at2"/>
<accession>A0A229UGR5</accession>
<reference evidence="1 2" key="1">
    <citation type="submission" date="2017-07" db="EMBL/GenBank/DDBJ databases">
        <title>Genome sequencing and assembly of Paenibacillus rigui.</title>
        <authorList>
            <person name="Mayilraj S."/>
        </authorList>
    </citation>
    <scope>NUCLEOTIDE SEQUENCE [LARGE SCALE GENOMIC DNA]</scope>
    <source>
        <strain evidence="1 2">JCM 16352</strain>
    </source>
</reference>
<gene>
    <name evidence="1" type="ORF">CF651_30315</name>
</gene>
<evidence type="ECO:0000313" key="1">
    <source>
        <dbReference type="EMBL" id="OXM82578.1"/>
    </source>
</evidence>
<comment type="caution">
    <text evidence="1">The sequence shown here is derived from an EMBL/GenBank/DDBJ whole genome shotgun (WGS) entry which is preliminary data.</text>
</comment>
<dbReference type="AlphaFoldDB" id="A0A229UGR5"/>
<protein>
    <submittedName>
        <fullName evidence="1">Uncharacterized protein</fullName>
    </submittedName>
</protein>